<evidence type="ECO:0000313" key="3">
    <source>
        <dbReference type="EMBL" id="CAG5135512.1"/>
    </source>
</evidence>
<comment type="caution">
    <text evidence="3">The sequence shown here is derived from an EMBL/GenBank/DDBJ whole genome shotgun (WGS) entry which is preliminary data.</text>
</comment>
<sequence length="135" mass="15452">MSESRSVRRRNPEPESSRTRIRGSRSEPSVFTSRNATTSTNRESKRLFEYTVPSNAWFLPVVTQTLVVSAKFAVSLLILLLVTSLFALILSYTGLSTIHDQLPHSRSFTSHLLRVIHNFSMGSAQKRHKLRVYRF</sequence>
<dbReference type="EMBL" id="CAJHNH020008390">
    <property type="protein sequence ID" value="CAG5135512.1"/>
    <property type="molecule type" value="Genomic_DNA"/>
</dbReference>
<name>A0A8S4A5F3_9EUPU</name>
<accession>A0A8S4A5F3</accession>
<keyword evidence="4" id="KW-1185">Reference proteome</keyword>
<evidence type="ECO:0000313" key="4">
    <source>
        <dbReference type="Proteomes" id="UP000678393"/>
    </source>
</evidence>
<dbReference type="Proteomes" id="UP000678393">
    <property type="component" value="Unassembled WGS sequence"/>
</dbReference>
<keyword evidence="2" id="KW-1133">Transmembrane helix</keyword>
<organism evidence="3 4">
    <name type="scientific">Candidula unifasciata</name>
    <dbReference type="NCBI Taxonomy" id="100452"/>
    <lineage>
        <taxon>Eukaryota</taxon>
        <taxon>Metazoa</taxon>
        <taxon>Spiralia</taxon>
        <taxon>Lophotrochozoa</taxon>
        <taxon>Mollusca</taxon>
        <taxon>Gastropoda</taxon>
        <taxon>Heterobranchia</taxon>
        <taxon>Euthyneura</taxon>
        <taxon>Panpulmonata</taxon>
        <taxon>Eupulmonata</taxon>
        <taxon>Stylommatophora</taxon>
        <taxon>Helicina</taxon>
        <taxon>Helicoidea</taxon>
        <taxon>Geomitridae</taxon>
        <taxon>Candidula</taxon>
    </lineage>
</organism>
<keyword evidence="2" id="KW-0472">Membrane</keyword>
<evidence type="ECO:0000256" key="2">
    <source>
        <dbReference type="SAM" id="Phobius"/>
    </source>
</evidence>
<feature type="region of interest" description="Disordered" evidence="1">
    <location>
        <begin position="1"/>
        <end position="43"/>
    </location>
</feature>
<evidence type="ECO:0000256" key="1">
    <source>
        <dbReference type="SAM" id="MobiDB-lite"/>
    </source>
</evidence>
<gene>
    <name evidence="3" type="ORF">CUNI_LOCUS21070</name>
</gene>
<proteinExistence type="predicted"/>
<feature type="transmembrane region" description="Helical" evidence="2">
    <location>
        <begin position="72"/>
        <end position="95"/>
    </location>
</feature>
<keyword evidence="2" id="KW-0812">Transmembrane</keyword>
<protein>
    <submittedName>
        <fullName evidence="3">Uncharacterized protein</fullName>
    </submittedName>
</protein>
<dbReference type="AlphaFoldDB" id="A0A8S4A5F3"/>
<feature type="compositionally biased region" description="Polar residues" evidence="1">
    <location>
        <begin position="26"/>
        <end position="41"/>
    </location>
</feature>
<reference evidence="3" key="1">
    <citation type="submission" date="2021-04" db="EMBL/GenBank/DDBJ databases">
        <authorList>
            <consortium name="Molecular Ecology Group"/>
        </authorList>
    </citation>
    <scope>NUCLEOTIDE SEQUENCE</scope>
</reference>